<feature type="transmembrane region" description="Helical" evidence="1">
    <location>
        <begin position="6"/>
        <end position="23"/>
    </location>
</feature>
<keyword evidence="1" id="KW-0812">Transmembrane</keyword>
<proteinExistence type="predicted"/>
<dbReference type="EMBL" id="JADBEL010000004">
    <property type="protein sequence ID" value="MBE1553997.1"/>
    <property type="molecule type" value="Genomic_DNA"/>
</dbReference>
<keyword evidence="1" id="KW-1133">Transmembrane helix</keyword>
<evidence type="ECO:0000313" key="3">
    <source>
        <dbReference type="Proteomes" id="UP000658225"/>
    </source>
</evidence>
<dbReference type="RefSeq" id="WP_192597798.1">
    <property type="nucleotide sequence ID" value="NZ_JADBEL010000004.1"/>
</dbReference>
<reference evidence="2" key="1">
    <citation type="submission" date="2020-10" db="EMBL/GenBank/DDBJ databases">
        <title>Genomic Encyclopedia of Type Strains, Phase IV (KMG-IV): sequencing the most valuable type-strain genomes for metagenomic binning, comparative biology and taxonomic classification.</title>
        <authorList>
            <person name="Goeker M."/>
        </authorList>
    </citation>
    <scope>NUCLEOTIDE SEQUENCE</scope>
    <source>
        <strain evidence="2">DSM 13886</strain>
    </source>
</reference>
<evidence type="ECO:0000256" key="1">
    <source>
        <dbReference type="SAM" id="Phobius"/>
    </source>
</evidence>
<keyword evidence="1" id="KW-0472">Membrane</keyword>
<organism evidence="2 3">
    <name type="scientific">Sporosarcina limicola</name>
    <dbReference type="NCBI Taxonomy" id="34101"/>
    <lineage>
        <taxon>Bacteria</taxon>
        <taxon>Bacillati</taxon>
        <taxon>Bacillota</taxon>
        <taxon>Bacilli</taxon>
        <taxon>Bacillales</taxon>
        <taxon>Caryophanaceae</taxon>
        <taxon>Sporosarcina</taxon>
    </lineage>
</organism>
<gene>
    <name evidence="2" type="ORF">H4683_001072</name>
</gene>
<comment type="caution">
    <text evidence="2">The sequence shown here is derived from an EMBL/GenBank/DDBJ whole genome shotgun (WGS) entry which is preliminary data.</text>
</comment>
<dbReference type="Proteomes" id="UP000658225">
    <property type="component" value="Unassembled WGS sequence"/>
</dbReference>
<keyword evidence="3" id="KW-1185">Reference proteome</keyword>
<evidence type="ECO:0000313" key="2">
    <source>
        <dbReference type="EMBL" id="MBE1553997.1"/>
    </source>
</evidence>
<accession>A0A927RDV2</accession>
<name>A0A927RDV2_9BACL</name>
<protein>
    <submittedName>
        <fullName evidence="2">Uncharacterized protein</fullName>
    </submittedName>
</protein>
<sequence length="157" mass="17788">MDIKLLAIPAVVIIVGVIVMVFLNKKGGRSASVAQDVMKNYVREQLPNMQSANLDVINLLEDTIDPEHIWVVAYNDSGMFFIPSTSNPFTRSIKRYEEGKVDYIPFSAITNKLVAQDKKKIILHLGDIVKSFKYQNKDCFGANQEQELSKFIKYLSN</sequence>
<dbReference type="AlphaFoldDB" id="A0A927RDV2"/>